<name>A0ABX2N2W3_9SPHN</name>
<evidence type="ECO:0000313" key="3">
    <source>
        <dbReference type="EMBL" id="NVD28045.1"/>
    </source>
</evidence>
<accession>A0ABX2N2W3</accession>
<reference evidence="3 4" key="1">
    <citation type="submission" date="2020-06" db="EMBL/GenBank/DDBJ databases">
        <authorList>
            <person name="Kim S.-J."/>
            <person name="Park S.-J."/>
        </authorList>
    </citation>
    <scope>NUCLEOTIDE SEQUENCE [LARGE SCALE GENOMIC DNA]</scope>
    <source>
        <strain evidence="3 4">SW-151</strain>
    </source>
</reference>
<comment type="caution">
    <text evidence="3">The sequence shown here is derived from an EMBL/GenBank/DDBJ whole genome shotgun (WGS) entry which is preliminary data.</text>
</comment>
<dbReference type="PROSITE" id="PS50206">
    <property type="entry name" value="RHODANESE_3"/>
    <property type="match status" value="1"/>
</dbReference>
<evidence type="ECO:0000256" key="1">
    <source>
        <dbReference type="SAM" id="SignalP"/>
    </source>
</evidence>
<evidence type="ECO:0000259" key="2">
    <source>
        <dbReference type="PROSITE" id="PS50206"/>
    </source>
</evidence>
<dbReference type="CDD" id="cd00158">
    <property type="entry name" value="RHOD"/>
    <property type="match status" value="1"/>
</dbReference>
<sequence length="178" mass="19591">MRYAGLVLTMGAAIALSASPLQAAPDSEPQIDYPGFLNLSHEVAAVRAGRLIDLAEFHRRSARPETLILDTRSAAAFAEGHMAGAINLPFSDFTDSKLRAVIGSNPDREILIYCNNNFSNNIRPIMTKRAPLALNIPTFINLYGYGYRNIYELGAIVDLYDPLVQWVGDDRLRASLLP</sequence>
<organism evidence="3 4">
    <name type="scientific">Parasphingorhabdus flavimaris</name>
    <dbReference type="NCBI Taxonomy" id="266812"/>
    <lineage>
        <taxon>Bacteria</taxon>
        <taxon>Pseudomonadati</taxon>
        <taxon>Pseudomonadota</taxon>
        <taxon>Alphaproteobacteria</taxon>
        <taxon>Sphingomonadales</taxon>
        <taxon>Sphingomonadaceae</taxon>
        <taxon>Parasphingorhabdus</taxon>
    </lineage>
</organism>
<dbReference type="RefSeq" id="WP_176279587.1">
    <property type="nucleotide sequence ID" value="NZ_JABWMH010000003.1"/>
</dbReference>
<feature type="domain" description="Rhodanese" evidence="2">
    <location>
        <begin position="62"/>
        <end position="165"/>
    </location>
</feature>
<gene>
    <name evidence="3" type="ORF">HUO14_09030</name>
</gene>
<feature type="chain" id="PRO_5046718494" evidence="1">
    <location>
        <begin position="24"/>
        <end position="178"/>
    </location>
</feature>
<protein>
    <submittedName>
        <fullName evidence="3">Rhodanese-like domain-containing protein</fullName>
    </submittedName>
</protein>
<keyword evidence="4" id="KW-1185">Reference proteome</keyword>
<keyword evidence="1" id="KW-0732">Signal</keyword>
<feature type="signal peptide" evidence="1">
    <location>
        <begin position="1"/>
        <end position="23"/>
    </location>
</feature>
<dbReference type="SUPFAM" id="SSF52821">
    <property type="entry name" value="Rhodanese/Cell cycle control phosphatase"/>
    <property type="match status" value="1"/>
</dbReference>
<dbReference type="Pfam" id="PF00581">
    <property type="entry name" value="Rhodanese"/>
    <property type="match status" value="1"/>
</dbReference>
<dbReference type="SMART" id="SM00450">
    <property type="entry name" value="RHOD"/>
    <property type="match status" value="1"/>
</dbReference>
<dbReference type="Proteomes" id="UP000652427">
    <property type="component" value="Unassembled WGS sequence"/>
</dbReference>
<dbReference type="EMBL" id="JABWMH010000003">
    <property type="protein sequence ID" value="NVD28045.1"/>
    <property type="molecule type" value="Genomic_DNA"/>
</dbReference>
<dbReference type="InterPro" id="IPR036873">
    <property type="entry name" value="Rhodanese-like_dom_sf"/>
</dbReference>
<proteinExistence type="predicted"/>
<dbReference type="Gene3D" id="3.40.250.10">
    <property type="entry name" value="Rhodanese-like domain"/>
    <property type="match status" value="1"/>
</dbReference>
<dbReference type="InterPro" id="IPR001763">
    <property type="entry name" value="Rhodanese-like_dom"/>
</dbReference>
<evidence type="ECO:0000313" key="4">
    <source>
        <dbReference type="Proteomes" id="UP000652427"/>
    </source>
</evidence>